<dbReference type="PANTHER" id="PTHR32315">
    <property type="entry name" value="ADENINE PHOSPHORIBOSYLTRANSFERASE"/>
    <property type="match status" value="1"/>
</dbReference>
<dbReference type="GO" id="GO:0044209">
    <property type="term" value="P:AMP salvage"/>
    <property type="evidence" value="ECO:0007669"/>
    <property type="project" value="UniProtKB-UniRule"/>
</dbReference>
<organism evidence="13 14">
    <name type="scientific">Sulfurospirillum diekertiae</name>
    <dbReference type="NCBI Taxonomy" id="1854492"/>
    <lineage>
        <taxon>Bacteria</taxon>
        <taxon>Pseudomonadati</taxon>
        <taxon>Campylobacterota</taxon>
        <taxon>Epsilonproteobacteria</taxon>
        <taxon>Campylobacterales</taxon>
        <taxon>Sulfurospirillaceae</taxon>
        <taxon>Sulfurospirillum</taxon>
    </lineage>
</organism>
<dbReference type="SUPFAM" id="SSF53271">
    <property type="entry name" value="PRTase-like"/>
    <property type="match status" value="1"/>
</dbReference>
<dbReference type="CDD" id="cd06223">
    <property type="entry name" value="PRTases_typeI"/>
    <property type="match status" value="1"/>
</dbReference>
<keyword evidence="7 11" id="KW-0963">Cytoplasm</keyword>
<dbReference type="FunFam" id="3.40.50.2020:FF:000021">
    <property type="entry name" value="Adenine phosphoribosyltransferase"/>
    <property type="match status" value="1"/>
</dbReference>
<comment type="catalytic activity">
    <reaction evidence="1 11">
        <text>AMP + diphosphate = 5-phospho-alpha-D-ribose 1-diphosphate + adenine</text>
        <dbReference type="Rhea" id="RHEA:16609"/>
        <dbReference type="ChEBI" id="CHEBI:16708"/>
        <dbReference type="ChEBI" id="CHEBI:33019"/>
        <dbReference type="ChEBI" id="CHEBI:58017"/>
        <dbReference type="ChEBI" id="CHEBI:456215"/>
        <dbReference type="EC" id="2.4.2.7"/>
    </reaction>
</comment>
<dbReference type="GO" id="GO:0005737">
    <property type="term" value="C:cytoplasm"/>
    <property type="evidence" value="ECO:0007669"/>
    <property type="project" value="UniProtKB-SubCell"/>
</dbReference>
<evidence type="ECO:0000256" key="6">
    <source>
        <dbReference type="ARBA" id="ARBA00011893"/>
    </source>
</evidence>
<dbReference type="GO" id="GO:0003999">
    <property type="term" value="F:adenine phosphoribosyltransferase activity"/>
    <property type="evidence" value="ECO:0007669"/>
    <property type="project" value="UniProtKB-UniRule"/>
</dbReference>
<evidence type="ECO:0000256" key="8">
    <source>
        <dbReference type="ARBA" id="ARBA00022676"/>
    </source>
</evidence>
<keyword evidence="8 11" id="KW-0328">Glycosyltransferase</keyword>
<comment type="pathway">
    <text evidence="4 11">Purine metabolism; AMP biosynthesis via salvage pathway; AMP from adenine: step 1/1.</text>
</comment>
<reference evidence="14" key="1">
    <citation type="submission" date="2017-05" db="EMBL/GenBank/DDBJ databases">
        <title>Dechlorination kinetics govern the competition between two new strains of the genus Sulfurospirillum.</title>
        <authorList>
            <person name="Buttet G.F."/>
            <person name="Murray A.M."/>
            <person name="Goris T."/>
            <person name="Burion M."/>
            <person name="Lin B."/>
            <person name="Rolle M."/>
            <person name="Maillard J."/>
        </authorList>
    </citation>
    <scope>NUCLEOTIDE SEQUENCE [LARGE SCALE GENOMIC DNA]</scope>
    <source>
        <strain evidence="14">SL2-1</strain>
    </source>
</reference>
<dbReference type="PANTHER" id="PTHR32315:SF3">
    <property type="entry name" value="ADENINE PHOSPHORIBOSYLTRANSFERASE"/>
    <property type="match status" value="1"/>
</dbReference>
<evidence type="ECO:0000313" key="14">
    <source>
        <dbReference type="Proteomes" id="UP000196005"/>
    </source>
</evidence>
<dbReference type="Pfam" id="PF00156">
    <property type="entry name" value="Pribosyltran"/>
    <property type="match status" value="1"/>
</dbReference>
<keyword evidence="10 11" id="KW-0660">Purine salvage</keyword>
<accession>A0A1Y0HJP2</accession>
<sequence>MSHLSEADKIYLLNSVREIEDFPKPGIKFKDITTLLGDAKAFTLLIDHGDAKAFTLLIDHLVDRYSTMKIDYIAGIESRGFIFGAALAARLKTRFVPIRKPGKLPYTTISEKYSLEYGVDEVCIHIDAFSAITTSKPRVLLIDDLIATGGTATAAVNLINKAGAECVEACFVINLTFLQGDLDIKKTTSVYSVLEVF</sequence>
<evidence type="ECO:0000256" key="3">
    <source>
        <dbReference type="ARBA" id="ARBA00004496"/>
    </source>
</evidence>
<comment type="function">
    <text evidence="2 11">Catalyzes a salvage reaction resulting in the formation of AMP, that is energically less costly than de novo synthesis.</text>
</comment>
<proteinExistence type="inferred from homology"/>
<comment type="similarity">
    <text evidence="5 11">Belongs to the purine/pyrimidine phosphoribosyltransferase family.</text>
</comment>
<evidence type="ECO:0000256" key="10">
    <source>
        <dbReference type="ARBA" id="ARBA00022726"/>
    </source>
</evidence>
<dbReference type="GO" id="GO:0006166">
    <property type="term" value="P:purine ribonucleoside salvage"/>
    <property type="evidence" value="ECO:0007669"/>
    <property type="project" value="UniProtKB-KW"/>
</dbReference>
<protein>
    <recommendedName>
        <fullName evidence="6 11">Adenine phosphoribosyltransferase</fullName>
        <shortName evidence="11">APRT</shortName>
        <ecNumber evidence="6 11">2.4.2.7</ecNumber>
    </recommendedName>
</protein>
<dbReference type="Proteomes" id="UP000196005">
    <property type="component" value="Chromosome"/>
</dbReference>
<evidence type="ECO:0000256" key="11">
    <source>
        <dbReference type="HAMAP-Rule" id="MF_00004"/>
    </source>
</evidence>
<dbReference type="GO" id="GO:0006168">
    <property type="term" value="P:adenine salvage"/>
    <property type="evidence" value="ECO:0007669"/>
    <property type="project" value="InterPro"/>
</dbReference>
<dbReference type="HAMAP" id="MF_00004">
    <property type="entry name" value="Aden_phosphoribosyltr"/>
    <property type="match status" value="1"/>
</dbReference>
<feature type="domain" description="Phosphoribosyltransferase" evidence="12">
    <location>
        <begin position="61"/>
        <end position="173"/>
    </location>
</feature>
<dbReference type="RefSeq" id="WP_087438314.1">
    <property type="nucleotide sequence ID" value="NZ_CP021416.1"/>
</dbReference>
<dbReference type="EC" id="2.4.2.7" evidence="6 11"/>
<evidence type="ECO:0000256" key="4">
    <source>
        <dbReference type="ARBA" id="ARBA00004659"/>
    </source>
</evidence>
<dbReference type="OrthoDB" id="9803963at2"/>
<dbReference type="InterPro" id="IPR000836">
    <property type="entry name" value="PRTase_dom"/>
</dbReference>
<evidence type="ECO:0000313" key="13">
    <source>
        <dbReference type="EMBL" id="ARU48339.1"/>
    </source>
</evidence>
<comment type="subunit">
    <text evidence="11">Homodimer.</text>
</comment>
<gene>
    <name evidence="11" type="primary">apt</name>
    <name evidence="13" type="ORF">Sdiek1_1173</name>
</gene>
<comment type="subcellular location">
    <subcellularLocation>
        <location evidence="3 11">Cytoplasm</location>
    </subcellularLocation>
</comment>
<evidence type="ECO:0000256" key="7">
    <source>
        <dbReference type="ARBA" id="ARBA00022490"/>
    </source>
</evidence>
<evidence type="ECO:0000256" key="1">
    <source>
        <dbReference type="ARBA" id="ARBA00000868"/>
    </source>
</evidence>
<evidence type="ECO:0000259" key="12">
    <source>
        <dbReference type="Pfam" id="PF00156"/>
    </source>
</evidence>
<dbReference type="InterPro" id="IPR029057">
    <property type="entry name" value="PRTase-like"/>
</dbReference>
<evidence type="ECO:0000256" key="9">
    <source>
        <dbReference type="ARBA" id="ARBA00022679"/>
    </source>
</evidence>
<name>A0A1Y0HJP2_9BACT</name>
<evidence type="ECO:0000256" key="5">
    <source>
        <dbReference type="ARBA" id="ARBA00008391"/>
    </source>
</evidence>
<dbReference type="GO" id="GO:0016208">
    <property type="term" value="F:AMP binding"/>
    <property type="evidence" value="ECO:0007669"/>
    <property type="project" value="TreeGrafter"/>
</dbReference>
<dbReference type="Gene3D" id="3.40.50.2020">
    <property type="match status" value="1"/>
</dbReference>
<keyword evidence="14" id="KW-1185">Reference proteome</keyword>
<keyword evidence="9 11" id="KW-0808">Transferase</keyword>
<dbReference type="UniPathway" id="UPA00588">
    <property type="reaction ID" value="UER00646"/>
</dbReference>
<dbReference type="EMBL" id="CP021416">
    <property type="protein sequence ID" value="ARU48339.1"/>
    <property type="molecule type" value="Genomic_DNA"/>
</dbReference>
<dbReference type="GO" id="GO:0002055">
    <property type="term" value="F:adenine binding"/>
    <property type="evidence" value="ECO:0007669"/>
    <property type="project" value="TreeGrafter"/>
</dbReference>
<dbReference type="NCBIfam" id="NF002634">
    <property type="entry name" value="PRK02304.1-3"/>
    <property type="match status" value="1"/>
</dbReference>
<dbReference type="AlphaFoldDB" id="A0A1Y0HJP2"/>
<dbReference type="KEGG" id="suls:Sdiek1_1173"/>
<dbReference type="InterPro" id="IPR050054">
    <property type="entry name" value="UPRTase/APRTase"/>
</dbReference>
<evidence type="ECO:0000256" key="2">
    <source>
        <dbReference type="ARBA" id="ARBA00003968"/>
    </source>
</evidence>
<dbReference type="NCBIfam" id="NF002636">
    <property type="entry name" value="PRK02304.1-5"/>
    <property type="match status" value="1"/>
</dbReference>
<dbReference type="InterPro" id="IPR005764">
    <property type="entry name" value="Ade_phspho_trans"/>
</dbReference>